<dbReference type="Proteomes" id="UP000619534">
    <property type="component" value="Unassembled WGS sequence"/>
</dbReference>
<dbReference type="InterPro" id="IPR038665">
    <property type="entry name" value="Voltage-dep_anion_channel_sf"/>
</dbReference>
<dbReference type="EMBL" id="BMCJ01000001">
    <property type="protein sequence ID" value="GGC78035.1"/>
    <property type="molecule type" value="Genomic_DNA"/>
</dbReference>
<sequence length="336" mass="38259">MDVTEKKVINPASGAIVMALGIFLHGVMSHFLNPSAERWFALTFLFLAIIIYSKLVRQFFQKGFLTPFLNNPVNSFVIGSWIAGFSVLGIVLEHYTPLLHSLAVGVAVINSFLWVFFIYVSMKNFKRLWQRPTFHATHGVVLLSAVAAQSLVVLWEKMFPNLPDLFSLSAFGLGVLFYANGLILILKRYLTTDWSIIEDWTNTNCIIHGGLSITGLAIITTNMLDGLLLYYYWLFVLVVFCFVEGVEILRAIKRIQQKGWGEGVFTYHISQWSRNFTFGMFFAFTMAMRGNSYDGNLLNEFHHFFLPVLALVVLLALLIEIILWAREVLIDNRFSS</sequence>
<gene>
    <name evidence="2" type="ORF">GCM10007216_05720</name>
</gene>
<evidence type="ECO:0008006" key="4">
    <source>
        <dbReference type="Google" id="ProtNLM"/>
    </source>
</evidence>
<keyword evidence="1" id="KW-0812">Transmembrane</keyword>
<feature type="transmembrane region" description="Helical" evidence="1">
    <location>
        <begin position="264"/>
        <end position="284"/>
    </location>
</feature>
<keyword evidence="1" id="KW-1133">Transmembrane helix</keyword>
<keyword evidence="1" id="KW-0472">Membrane</keyword>
<feature type="transmembrane region" description="Helical" evidence="1">
    <location>
        <begin position="38"/>
        <end position="56"/>
    </location>
</feature>
<organism evidence="2 3">
    <name type="scientific">Thalassobacillus devorans</name>
    <dbReference type="NCBI Taxonomy" id="279813"/>
    <lineage>
        <taxon>Bacteria</taxon>
        <taxon>Bacillati</taxon>
        <taxon>Bacillota</taxon>
        <taxon>Bacilli</taxon>
        <taxon>Bacillales</taxon>
        <taxon>Bacillaceae</taxon>
        <taxon>Thalassobacillus</taxon>
    </lineage>
</organism>
<feature type="transmembrane region" description="Helical" evidence="1">
    <location>
        <begin position="230"/>
        <end position="252"/>
    </location>
</feature>
<feature type="transmembrane region" description="Helical" evidence="1">
    <location>
        <begin position="98"/>
        <end position="122"/>
    </location>
</feature>
<dbReference type="Gene3D" id="1.50.10.150">
    <property type="entry name" value="Voltage-dependent anion channel"/>
    <property type="match status" value="1"/>
</dbReference>
<protein>
    <recommendedName>
        <fullName evidence="4">Voltage-dependent anion channel</fullName>
    </recommendedName>
</protein>
<evidence type="ECO:0000313" key="3">
    <source>
        <dbReference type="Proteomes" id="UP000619534"/>
    </source>
</evidence>
<accession>A0ABQ1NIJ9</accession>
<feature type="transmembrane region" description="Helical" evidence="1">
    <location>
        <begin position="68"/>
        <end position="92"/>
    </location>
</feature>
<evidence type="ECO:0000256" key="1">
    <source>
        <dbReference type="SAM" id="Phobius"/>
    </source>
</evidence>
<feature type="transmembrane region" description="Helical" evidence="1">
    <location>
        <begin position="206"/>
        <end position="224"/>
    </location>
</feature>
<proteinExistence type="predicted"/>
<name>A0ABQ1NIJ9_9BACI</name>
<feature type="transmembrane region" description="Helical" evidence="1">
    <location>
        <begin position="134"/>
        <end position="154"/>
    </location>
</feature>
<feature type="transmembrane region" description="Helical" evidence="1">
    <location>
        <begin position="12"/>
        <end position="32"/>
    </location>
</feature>
<reference evidence="3" key="1">
    <citation type="journal article" date="2019" name="Int. J. Syst. Evol. Microbiol.">
        <title>The Global Catalogue of Microorganisms (GCM) 10K type strain sequencing project: providing services to taxonomists for standard genome sequencing and annotation.</title>
        <authorList>
            <consortium name="The Broad Institute Genomics Platform"/>
            <consortium name="The Broad Institute Genome Sequencing Center for Infectious Disease"/>
            <person name="Wu L."/>
            <person name="Ma J."/>
        </authorList>
    </citation>
    <scope>NUCLEOTIDE SEQUENCE [LARGE SCALE GENOMIC DNA]</scope>
    <source>
        <strain evidence="3">CCM 7282</strain>
    </source>
</reference>
<feature type="transmembrane region" description="Helical" evidence="1">
    <location>
        <begin position="166"/>
        <end position="186"/>
    </location>
</feature>
<evidence type="ECO:0000313" key="2">
    <source>
        <dbReference type="EMBL" id="GGC78035.1"/>
    </source>
</evidence>
<keyword evidence="3" id="KW-1185">Reference proteome</keyword>
<feature type="transmembrane region" description="Helical" evidence="1">
    <location>
        <begin position="304"/>
        <end position="325"/>
    </location>
</feature>
<dbReference type="RefSeq" id="WP_062445160.1">
    <property type="nucleotide sequence ID" value="NZ_BMCJ01000001.1"/>
</dbReference>
<comment type="caution">
    <text evidence="2">The sequence shown here is derived from an EMBL/GenBank/DDBJ whole genome shotgun (WGS) entry which is preliminary data.</text>
</comment>